<evidence type="ECO:0000256" key="3">
    <source>
        <dbReference type="ARBA" id="ARBA00022448"/>
    </source>
</evidence>
<evidence type="ECO:0000256" key="11">
    <source>
        <dbReference type="ARBA" id="ARBA00023303"/>
    </source>
</evidence>
<evidence type="ECO:0000256" key="2">
    <source>
        <dbReference type="ARBA" id="ARBA00006920"/>
    </source>
</evidence>
<organism evidence="14 15">
    <name type="scientific">Streptococcus canis</name>
    <dbReference type="NCBI Taxonomy" id="1329"/>
    <lineage>
        <taxon>Bacteria</taxon>
        <taxon>Bacillati</taxon>
        <taxon>Bacillota</taxon>
        <taxon>Bacilli</taxon>
        <taxon>Lactobacillales</taxon>
        <taxon>Streptococcaceae</taxon>
        <taxon>Streptococcus</taxon>
    </lineage>
</organism>
<keyword evidence="3" id="KW-0813">Transport</keyword>
<keyword evidence="7" id="KW-0630">Potassium</keyword>
<evidence type="ECO:0000256" key="5">
    <source>
        <dbReference type="ARBA" id="ARBA00022692"/>
    </source>
</evidence>
<evidence type="ECO:0000256" key="4">
    <source>
        <dbReference type="ARBA" id="ARBA00022538"/>
    </source>
</evidence>
<evidence type="ECO:0000256" key="13">
    <source>
        <dbReference type="SAM" id="Phobius"/>
    </source>
</evidence>
<evidence type="ECO:0000256" key="12">
    <source>
        <dbReference type="ARBA" id="ARBA00034430"/>
    </source>
</evidence>
<gene>
    <name evidence="14" type="ORF">FMV2238Y02_05390</name>
</gene>
<evidence type="ECO:0000256" key="10">
    <source>
        <dbReference type="ARBA" id="ARBA00023136"/>
    </source>
</evidence>
<feature type="transmembrane region" description="Helical" evidence="13">
    <location>
        <begin position="35"/>
        <end position="55"/>
    </location>
</feature>
<dbReference type="Pfam" id="PF06736">
    <property type="entry name" value="TMEM175"/>
    <property type="match status" value="1"/>
</dbReference>
<evidence type="ECO:0000256" key="1">
    <source>
        <dbReference type="ARBA" id="ARBA00004141"/>
    </source>
</evidence>
<evidence type="ECO:0000256" key="8">
    <source>
        <dbReference type="ARBA" id="ARBA00022989"/>
    </source>
</evidence>
<keyword evidence="4" id="KW-0633">Potassium transport</keyword>
<sequence>MSSSRLEAFSDGVLAIIITIMVLSLKAPEADSLKALLKVVPSLLAYVLSFVYVAIYWNNHHHLMKLVKIIDGKTLWFNNLWLFFISLIPWATEWVSRFHTSSLPVFIYGITLLGTAISYFILQSQVIKLSPKPSLLKEALGSDIKGKISLAIYVFSAIIAFYSVVVSELGYLSVALIWFIPDKRVVKVLEDESR</sequence>
<dbReference type="AlphaFoldDB" id="A0A3P5XNU7"/>
<keyword evidence="11" id="KW-0407">Ion channel</keyword>
<feature type="transmembrane region" description="Helical" evidence="13">
    <location>
        <begin position="150"/>
        <end position="180"/>
    </location>
</feature>
<dbReference type="GO" id="GO:0005267">
    <property type="term" value="F:potassium channel activity"/>
    <property type="evidence" value="ECO:0007669"/>
    <property type="project" value="UniProtKB-KW"/>
</dbReference>
<comment type="similarity">
    <text evidence="2">Belongs to the TMEM175 family.</text>
</comment>
<dbReference type="PANTHER" id="PTHR31462:SF5">
    <property type="entry name" value="ENDOSOMAL_LYSOSOMAL PROTON CHANNEL TMEM175"/>
    <property type="match status" value="1"/>
</dbReference>
<keyword evidence="6" id="KW-0631">Potassium channel</keyword>
<reference evidence="14 15" key="1">
    <citation type="submission" date="2018-10" db="EMBL/GenBank/DDBJ databases">
        <authorList>
            <consortium name="Molecular Microbiology and Infection Unit (UMMI)"/>
            <person name="Machado M."/>
        </authorList>
    </citation>
    <scope>NUCLEOTIDE SEQUENCE [LARGE SCALE GENOMIC DNA]</scope>
    <source>
        <strain evidence="14">FMV2238.02</strain>
    </source>
</reference>
<dbReference type="GO" id="GO:0015252">
    <property type="term" value="F:proton channel activity"/>
    <property type="evidence" value="ECO:0007669"/>
    <property type="project" value="InterPro"/>
</dbReference>
<accession>A0A3P5XNU7</accession>
<evidence type="ECO:0000313" key="15">
    <source>
        <dbReference type="Proteomes" id="UP000280759"/>
    </source>
</evidence>
<evidence type="ECO:0000256" key="6">
    <source>
        <dbReference type="ARBA" id="ARBA00022826"/>
    </source>
</evidence>
<comment type="subcellular location">
    <subcellularLocation>
        <location evidence="1">Membrane</location>
        <topology evidence="1">Multi-pass membrane protein</topology>
    </subcellularLocation>
</comment>
<dbReference type="InterPro" id="IPR010617">
    <property type="entry name" value="TMEM175-like"/>
</dbReference>
<dbReference type="RefSeq" id="WP_125073908.1">
    <property type="nucleotide sequence ID" value="NZ_UXEP01000006.1"/>
</dbReference>
<keyword evidence="10 13" id="KW-0472">Membrane</keyword>
<feature type="transmembrane region" description="Helical" evidence="13">
    <location>
        <begin position="75"/>
        <end position="91"/>
    </location>
</feature>
<feature type="transmembrane region" description="Helical" evidence="13">
    <location>
        <begin position="103"/>
        <end position="122"/>
    </location>
</feature>
<evidence type="ECO:0000256" key="7">
    <source>
        <dbReference type="ARBA" id="ARBA00022958"/>
    </source>
</evidence>
<keyword evidence="5 13" id="KW-0812">Transmembrane</keyword>
<dbReference type="Proteomes" id="UP000280759">
    <property type="component" value="Unassembled WGS sequence"/>
</dbReference>
<keyword evidence="9" id="KW-0406">Ion transport</keyword>
<comment type="catalytic activity">
    <reaction evidence="12">
        <text>K(+)(in) = K(+)(out)</text>
        <dbReference type="Rhea" id="RHEA:29463"/>
        <dbReference type="ChEBI" id="CHEBI:29103"/>
    </reaction>
</comment>
<keyword evidence="8 13" id="KW-1133">Transmembrane helix</keyword>
<name>A0A3P5XNU7_STRCB</name>
<evidence type="ECO:0000313" key="14">
    <source>
        <dbReference type="EMBL" id="VDC42105.1"/>
    </source>
</evidence>
<proteinExistence type="inferred from homology"/>
<dbReference type="GO" id="GO:0016020">
    <property type="term" value="C:membrane"/>
    <property type="evidence" value="ECO:0007669"/>
    <property type="project" value="UniProtKB-SubCell"/>
</dbReference>
<keyword evidence="15" id="KW-1185">Reference proteome</keyword>
<dbReference type="EMBL" id="UXEP01000006">
    <property type="protein sequence ID" value="VDC42105.1"/>
    <property type="molecule type" value="Genomic_DNA"/>
</dbReference>
<dbReference type="PANTHER" id="PTHR31462">
    <property type="entry name" value="ENDOSOMAL/LYSOSOMAL POTASSIUM CHANNEL TMEM175"/>
    <property type="match status" value="1"/>
</dbReference>
<protein>
    <recommendedName>
        <fullName evidence="16">DUF1211 domain-containing protein</fullName>
    </recommendedName>
</protein>
<evidence type="ECO:0000256" key="9">
    <source>
        <dbReference type="ARBA" id="ARBA00023065"/>
    </source>
</evidence>
<evidence type="ECO:0008006" key="16">
    <source>
        <dbReference type="Google" id="ProtNLM"/>
    </source>
</evidence>
<feature type="transmembrane region" description="Helical" evidence="13">
    <location>
        <begin position="12"/>
        <end position="29"/>
    </location>
</feature>